<reference evidence="1" key="1">
    <citation type="journal article" date="2009" name="ISME J.">
        <title>Functional metagenomics reveals diverse beta-lactamases in a remote Alaskan soil.</title>
        <authorList>
            <person name="Allen H.K."/>
            <person name="Moe L.A."/>
            <person name="Rodbumrer J."/>
            <person name="Gaarder A."/>
            <person name="Handelsman J."/>
        </authorList>
    </citation>
    <scope>NUCLEOTIDE SEQUENCE</scope>
</reference>
<dbReference type="EMBL" id="EU408350">
    <property type="protein sequence ID" value="ACN58808.1"/>
    <property type="molecule type" value="Genomic_DNA"/>
</dbReference>
<protein>
    <submittedName>
        <fullName evidence="1">Uncharacterized protein</fullName>
    </submittedName>
</protein>
<sequence>MSMIEAPEAEKMMVDLATEIDPELTEFSELQKAAYNLAHAIRDTFVAS</sequence>
<name>C0INC2_9BACT</name>
<dbReference type="AlphaFoldDB" id="C0INC2"/>
<accession>C0INC2</accession>
<gene>
    <name evidence="1" type="ORF">AKSOIL_0163</name>
</gene>
<organism evidence="1">
    <name type="scientific">uncultured bacterium BLR9</name>
    <dbReference type="NCBI Taxonomy" id="506525"/>
    <lineage>
        <taxon>Bacteria</taxon>
        <taxon>environmental samples</taxon>
    </lineage>
</organism>
<proteinExistence type="predicted"/>
<evidence type="ECO:0000313" key="1">
    <source>
        <dbReference type="EMBL" id="ACN58808.1"/>
    </source>
</evidence>